<feature type="region of interest" description="Disordered" evidence="2">
    <location>
        <begin position="1736"/>
        <end position="1759"/>
    </location>
</feature>
<protein>
    <submittedName>
        <fullName evidence="4">Early endosome antigen 1-like isoform X1</fullName>
    </submittedName>
</protein>
<feature type="coiled-coil region" evidence="1">
    <location>
        <begin position="975"/>
        <end position="1209"/>
    </location>
</feature>
<feature type="coiled-coil region" evidence="1">
    <location>
        <begin position="674"/>
        <end position="708"/>
    </location>
</feature>
<feature type="coiled-coil region" evidence="1">
    <location>
        <begin position="891"/>
        <end position="925"/>
    </location>
</feature>
<keyword evidence="3" id="KW-1185">Reference proteome</keyword>
<evidence type="ECO:0000313" key="4">
    <source>
        <dbReference type="RefSeq" id="XP_026289112.1"/>
    </source>
</evidence>
<feature type="coiled-coil region" evidence="1">
    <location>
        <begin position="1506"/>
        <end position="1547"/>
    </location>
</feature>
<dbReference type="RefSeq" id="XP_026289112.1">
    <property type="nucleotide sequence ID" value="XM_026433327.2"/>
</dbReference>
<feature type="compositionally biased region" description="Polar residues" evidence="2">
    <location>
        <begin position="1745"/>
        <end position="1759"/>
    </location>
</feature>
<sequence>MVKEWHRLILKWLNCFGVGSVKNIQDIKDLNFVAALTSHSFQTDEDSFSQLLSYLQSLYPQYDEKLADPTDTCWDMEEELFLLSSLLLLHASIYQPCKTLQQNAAKNLDENDQQLLVSFLEKVMDYGKQLKRSELLLCTPSGQVRTSFSSNSTPKSPVSNTLKRTSGGLADFLSSPVVKRKSGLFRDRISSLQIDLEQEQAEKIELQQKVEHQDSQIVELVRKLKEKSNELESLQESFKNAEVALSEETGDQRAERRKLQQQLNDSESYVKQLEEEIGILRTSQEDVTHKLSMTEKMYSEMEAILSSTREEICELKEQLQKERDENIELTHQCSKFERDLNQVHLSKMLSPQRQVLDSPVRTPAGSPAPESLGFIVERQMIQKENENEELHSTLKETEKELKRLKEEYQVLEEKASNENECASRAQKKLECKVEMLEKNLNSMSQELSLCKQAKDDINSALLEVTKEKDELSIQLEDLKTAKVNLMSEQKELKDSKYGLEVKVAQMNAKLVIAAERENELADLAKKRASDLDSMTHKFYDMEVNWKKSQKEQKMIEQQLNDAMKKITDAKTLKLEKNDLEDQVTALKQSHENLEKQYEYSCSTKKTLEDKLQTLLDDKKSIELQLKDMSRKRGDLTAALEQVTHEKDSIASEKIALLQEKVRWELEFEETTKRLEETKSLVLKEETEKREIQDKLAEALAANDRLTSHLSISTQQENDLSNHLAEISKQKKAVDIQLAAISKEKMKVEDALQECSSQLVKTQQDHENLIQELNEKSGELEILKVDFSKLSRSKNDLESVLANEKAENDKLLYNFNEVNRKLELAQEEISKVKDELLSLLKQCEEKSSTISDLQAEKADIEDDLCHYVSSLNSTTQENVCIKSELTSLKTEKDQLLVKYESVSHEKKDLENKFDEAVKALATSNSERESLLVNFTAVSKEKDENSNELINLKNAFALVQSELNDLRNINSRQQNELTEKSSHIEHLLQDMEKLKEDFTVRNKDLQNDCDEKYQQLSLLREDLTELQTCCDILQTEKKKLSEETAILRNKNVALEEEVAKHISEIEALSDKIDKTLEELKKAESDKAEALEHLKETENDHNISLGNIDKLRRENETVLEQLKQAVTEREEAMEQLRSINSAKMEAIVQLGKAEADKETALQQLLSAENAKKEALELVKRVEVDREEALKQLNETEGEKQEALKHCNKAEADKKEALVWVESVETEKKALLSCLEAEKKLKESLLCTLEEKDKLLKELQANGSTKEKLLSDYTEKMLLLEQEKEKLSKELELVLSEKDNLAANINQDVAQQIEALTNEVERAASEKKLLEKEVSDYSNTLRNTEGIVESLKERISVNAQTIQELEAKVVVSTEAERRLQSLCEMKESALQQSKKSEDMIQKLQVTSQQLKDKLEKAGKENEALLGQMYELQGSIDVKEELLSETQACVEKLRVERDYFRDLVTVKEQIINCQKATASSLERQSSDELDVAMKLLEGELHSSQSTSEMMAQELRKVQKTFEDEKIKLKEALAEAQSTAESYQKQAVELKQQLKAPHTGGKIAEAQQEESQWQLDRMKHHLEFQFDTMMNQKLDVEDHLSILQGIIKEASCMCDNVFAVLPPNCDAVHEVTVMRKEVEMKLRTVDKKYAESLCGIISLANEIFKFSKKQTELTLNEDQVNSSLLAERDSIEAKISKSCEGMSSLACDVRSVINSCKFLIERCESYLKAQTRESLKIKTSFGKDTVDDGSTENSSQNDNSGPFKQSSAESIKACRLTAESQVKSNWFGDTSSIEEGYHLLESSHSELEKQIIDLRSQLKELQMTVTQDSNNDELLKLKTEISDLRLRPTHEQLEEKLKELHVQYSNKLENMKLKMKQIVKDEVNKVEEEKQKSEKDIVAKHNKRITEFEEHVQQLSAQLWKLGEKLLQEQQDHKNAKERLEALKERQRQYLMSKQRTQSLDRLDMMLQGSKQISSSTSQLKRRCNSQVTQGGLASAKVHPVSDISPEVDGNTSRRSTMMAPASMGLAFPEEDEDGEVFNNDYLAELKEGKCRVPLDGSRLSELQYRNSLCPPHLKSSYPAETQFQDPQLCKDEDIKGAEGRLRRQGKDKQTTSYKRPGPPTPSKKAGRLSLQGKEDLTPRVAALREHNESMSSQGTGMLRVAKTTPSRLRALFTSSKVANAATLPVTKKEEISTPATPTSKRLSIFRKRFGSNKENQNASSGYASFH</sequence>
<feature type="region of interest" description="Disordered" evidence="2">
    <location>
        <begin position="2184"/>
        <end position="2221"/>
    </location>
</feature>
<accession>A0A6J1T8A7</accession>
<evidence type="ECO:0000256" key="2">
    <source>
        <dbReference type="SAM" id="MobiDB-lite"/>
    </source>
</evidence>
<feature type="coiled-coil region" evidence="1">
    <location>
        <begin position="189"/>
        <end position="276"/>
    </location>
</feature>
<feature type="coiled-coil region" evidence="1">
    <location>
        <begin position="751"/>
        <end position="862"/>
    </location>
</feature>
<feature type="coiled-coil region" evidence="1">
    <location>
        <begin position="1238"/>
        <end position="1423"/>
    </location>
</feature>
<feature type="coiled-coil region" evidence="1">
    <location>
        <begin position="380"/>
        <end position="495"/>
    </location>
</feature>
<feature type="coiled-coil region" evidence="1">
    <location>
        <begin position="1791"/>
        <end position="1818"/>
    </location>
</feature>
<feature type="coiled-coil region" evidence="1">
    <location>
        <begin position="1844"/>
        <end position="1947"/>
    </location>
</feature>
<feature type="compositionally biased region" description="Basic and acidic residues" evidence="2">
    <location>
        <begin position="2091"/>
        <end position="2104"/>
    </location>
</feature>
<feature type="coiled-coil region" evidence="1">
    <location>
        <begin position="569"/>
        <end position="645"/>
    </location>
</feature>
<proteinExistence type="predicted"/>
<feature type="compositionally biased region" description="Polar residues" evidence="2">
    <location>
        <begin position="2207"/>
        <end position="2221"/>
    </location>
</feature>
<dbReference type="GeneID" id="113214067"/>
<name>A0A6J1T8A7_FRAOC</name>
<evidence type="ECO:0000256" key="1">
    <source>
        <dbReference type="SAM" id="Coils"/>
    </source>
</evidence>
<dbReference type="Proteomes" id="UP000504606">
    <property type="component" value="Unplaced"/>
</dbReference>
<gene>
    <name evidence="4" type="primary">LOC113214067</name>
</gene>
<dbReference type="Gene3D" id="1.10.287.1490">
    <property type="match status" value="2"/>
</dbReference>
<organism evidence="3 4">
    <name type="scientific">Frankliniella occidentalis</name>
    <name type="common">Western flower thrips</name>
    <name type="synonym">Euthrips occidentalis</name>
    <dbReference type="NCBI Taxonomy" id="133901"/>
    <lineage>
        <taxon>Eukaryota</taxon>
        <taxon>Metazoa</taxon>
        <taxon>Ecdysozoa</taxon>
        <taxon>Arthropoda</taxon>
        <taxon>Hexapoda</taxon>
        <taxon>Insecta</taxon>
        <taxon>Pterygota</taxon>
        <taxon>Neoptera</taxon>
        <taxon>Paraneoptera</taxon>
        <taxon>Thysanoptera</taxon>
        <taxon>Terebrantia</taxon>
        <taxon>Thripoidea</taxon>
        <taxon>Thripidae</taxon>
        <taxon>Frankliniella</taxon>
    </lineage>
</organism>
<feature type="region of interest" description="Disordered" evidence="2">
    <location>
        <begin position="2091"/>
        <end position="2129"/>
    </location>
</feature>
<keyword evidence="1" id="KW-0175">Coiled coil</keyword>
<evidence type="ECO:0000313" key="3">
    <source>
        <dbReference type="Proteomes" id="UP000504606"/>
    </source>
</evidence>
<dbReference type="KEGG" id="foc:113214067"/>
<reference evidence="4" key="1">
    <citation type="submission" date="2025-08" db="UniProtKB">
        <authorList>
            <consortium name="RefSeq"/>
        </authorList>
    </citation>
    <scope>IDENTIFICATION</scope>
    <source>
        <tissue evidence="4">Whole organism</tissue>
    </source>
</reference>
<dbReference type="SUPFAM" id="SSF90257">
    <property type="entry name" value="Myosin rod fragments"/>
    <property type="match status" value="1"/>
</dbReference>
<dbReference type="OrthoDB" id="2436455at2759"/>